<dbReference type="GO" id="GO:0042781">
    <property type="term" value="F:3'-tRNA processing endoribonuclease activity"/>
    <property type="evidence" value="ECO:0007669"/>
    <property type="project" value="TreeGrafter"/>
</dbReference>
<dbReference type="SUPFAM" id="SSF56281">
    <property type="entry name" value="Metallo-hydrolase/oxidoreductase"/>
    <property type="match status" value="1"/>
</dbReference>
<keyword evidence="3" id="KW-0819">tRNA processing</keyword>
<keyword evidence="7" id="KW-0378">Hydrolase</keyword>
<dbReference type="PANTHER" id="PTHR46018">
    <property type="entry name" value="ZINC PHOSPHODIESTERASE ELAC PROTEIN 1"/>
    <property type="match status" value="1"/>
</dbReference>
<dbReference type="EMBL" id="KL250715">
    <property type="protein sequence ID" value="KGB35776.1"/>
    <property type="molecule type" value="Genomic_DNA"/>
</dbReference>
<sequence>MFKLVDNRSTLSNCQHFFIVNCVKSLFQELIFLGTASGYPSPHRGASGVVLRDLCSGSQWLFDCGEGVQIQAQKSSFVHFGKINSIFISHLHGDHMFGLPGLLCTIDQKGEANSVVLEDVDRQNDGASINIYGPKGLRRFLRLALALSRANLSYTYAVHELILEEKHCPPNWQDWACLEADITRDPPLFCERSGRDIFANSDGFWYNVTNNEENCEMVHAVSIKHTIPSVGWLIIKPDHAPSLCAETAIKLGVPKGRLMGELKRGKTVVIDGKTVRPEDVLKPRLRGHRIAIMGDTYDSSELLRLMQVLHTANQITSITLDTLVHEATLDDSLYEDALSKGHSVPRVVMKLACQLNVRQLVLTHFSHRYDRIDSPDENTIKSEIGEQVNHSKKSKNDKKNKPSLQIILDQAKSTDFSGDIILADDQLLVKIPPVTQ</sequence>
<accession>A0A095ANH8</accession>
<proteinExistence type="inferred from homology"/>
<evidence type="ECO:0000256" key="2">
    <source>
        <dbReference type="ARBA" id="ARBA00011738"/>
    </source>
</evidence>
<comment type="subunit">
    <text evidence="2">Homodimer.</text>
</comment>
<evidence type="ECO:0000256" key="1">
    <source>
        <dbReference type="ARBA" id="ARBA00001947"/>
    </source>
</evidence>
<keyword evidence="8" id="KW-0862">Zinc</keyword>
<dbReference type="CDD" id="cd07717">
    <property type="entry name" value="RNaseZ_ZiPD-like_MBL-fold"/>
    <property type="match status" value="1"/>
</dbReference>
<organism evidence="9">
    <name type="scientific">Schistosoma haematobium</name>
    <name type="common">Blood fluke</name>
    <dbReference type="NCBI Taxonomy" id="6185"/>
    <lineage>
        <taxon>Eukaryota</taxon>
        <taxon>Metazoa</taxon>
        <taxon>Spiralia</taxon>
        <taxon>Lophotrochozoa</taxon>
        <taxon>Platyhelminthes</taxon>
        <taxon>Trematoda</taxon>
        <taxon>Digenea</taxon>
        <taxon>Strigeidida</taxon>
        <taxon>Schistosomatoidea</taxon>
        <taxon>Schistosomatidae</taxon>
        <taxon>Schistosoma</taxon>
    </lineage>
</organism>
<evidence type="ECO:0000256" key="3">
    <source>
        <dbReference type="ARBA" id="ARBA00022694"/>
    </source>
</evidence>
<evidence type="ECO:0000256" key="6">
    <source>
        <dbReference type="ARBA" id="ARBA00022759"/>
    </source>
</evidence>
<protein>
    <submittedName>
        <fullName evidence="9">Zinc phosphodiesterase ELAC protein 1</fullName>
    </submittedName>
</protein>
<dbReference type="InterPro" id="IPR036866">
    <property type="entry name" value="RibonucZ/Hydroxyglut_hydro"/>
</dbReference>
<keyword evidence="4" id="KW-0540">Nuclease</keyword>
<keyword evidence="5" id="KW-0479">Metal-binding</keyword>
<comment type="cofactor">
    <cofactor evidence="1">
        <name>Zn(2+)</name>
        <dbReference type="ChEBI" id="CHEBI:29105"/>
    </cofactor>
</comment>
<dbReference type="Pfam" id="PF23023">
    <property type="entry name" value="Anti-Pycsar_Apyc1"/>
    <property type="match status" value="1"/>
</dbReference>
<dbReference type="STRING" id="6185.A0A095ANH8"/>
<evidence type="ECO:0000313" key="9">
    <source>
        <dbReference type="EMBL" id="KGB35776.1"/>
    </source>
</evidence>
<dbReference type="GO" id="GO:0005634">
    <property type="term" value="C:nucleus"/>
    <property type="evidence" value="ECO:0007669"/>
    <property type="project" value="TreeGrafter"/>
</dbReference>
<gene>
    <name evidence="9" type="ORF">MS3_04039</name>
</gene>
<evidence type="ECO:0000256" key="4">
    <source>
        <dbReference type="ARBA" id="ARBA00022722"/>
    </source>
</evidence>
<evidence type="ECO:0000256" key="5">
    <source>
        <dbReference type="ARBA" id="ARBA00022723"/>
    </source>
</evidence>
<dbReference type="AlphaFoldDB" id="A0A095ANH8"/>
<keyword evidence="6" id="KW-0255">Endonuclease</keyword>
<dbReference type="GO" id="GO:0046872">
    <property type="term" value="F:metal ion binding"/>
    <property type="evidence" value="ECO:0007669"/>
    <property type="project" value="UniProtKB-KW"/>
</dbReference>
<dbReference type="InterPro" id="IPR013471">
    <property type="entry name" value="RNase_Z/BN"/>
</dbReference>
<reference evidence="9" key="1">
    <citation type="journal article" date="2012" name="Nat. Genet.">
        <title>Whole-genome sequence of Schistosoma haematobium.</title>
        <authorList>
            <person name="Young N.D."/>
            <person name="Jex A.R."/>
            <person name="Li B."/>
            <person name="Liu S."/>
            <person name="Yang L."/>
            <person name="Xiong Z."/>
            <person name="Li Y."/>
            <person name="Cantacessi C."/>
            <person name="Hall R.S."/>
            <person name="Xu X."/>
            <person name="Chen F."/>
            <person name="Wu X."/>
            <person name="Zerlotini A."/>
            <person name="Oliveira G."/>
            <person name="Hofmann A."/>
            <person name="Zhang G."/>
            <person name="Fang X."/>
            <person name="Kang Y."/>
            <person name="Campbell B.E."/>
            <person name="Loukas A."/>
            <person name="Ranganathan S."/>
            <person name="Rollinson D."/>
            <person name="Rinaldi G."/>
            <person name="Brindley P.J."/>
            <person name="Yang H."/>
            <person name="Wang J."/>
            <person name="Wang J."/>
            <person name="Gasser R.B."/>
        </authorList>
    </citation>
    <scope>NUCLEOTIDE SEQUENCE [LARGE SCALE GENOMIC DNA]</scope>
</reference>
<evidence type="ECO:0000256" key="7">
    <source>
        <dbReference type="ARBA" id="ARBA00022801"/>
    </source>
</evidence>
<evidence type="ECO:0000256" key="8">
    <source>
        <dbReference type="ARBA" id="ARBA00022833"/>
    </source>
</evidence>
<name>A0A095ANH8_SCHHA</name>
<dbReference type="PANTHER" id="PTHR46018:SF2">
    <property type="entry name" value="ZINC PHOSPHODIESTERASE ELAC PROTEIN 1"/>
    <property type="match status" value="1"/>
</dbReference>
<dbReference type="HAMAP" id="MF_01818">
    <property type="entry name" value="RNase_Z_BN"/>
    <property type="match status" value="1"/>
</dbReference>
<dbReference type="Gene3D" id="3.60.15.10">
    <property type="entry name" value="Ribonuclease Z/Hydroxyacylglutathione hydrolase-like"/>
    <property type="match status" value="1"/>
</dbReference>